<dbReference type="PANTHER" id="PTHR33434">
    <property type="entry name" value="DEGV DOMAIN-CONTAINING PROTEIN DR_1986-RELATED"/>
    <property type="match status" value="1"/>
</dbReference>
<accession>A0A9X4H4I5</accession>
<dbReference type="AlphaFoldDB" id="A0A9X4H4I5"/>
<dbReference type="Gene3D" id="3.30.1180.10">
    <property type="match status" value="1"/>
</dbReference>
<dbReference type="Proteomes" id="UP001154312">
    <property type="component" value="Unassembled WGS sequence"/>
</dbReference>
<dbReference type="InterPro" id="IPR043168">
    <property type="entry name" value="DegV_C"/>
</dbReference>
<dbReference type="EMBL" id="JAKOAV010000018">
    <property type="protein sequence ID" value="MDF9408778.1"/>
    <property type="molecule type" value="Genomic_DNA"/>
</dbReference>
<keyword evidence="1" id="KW-0446">Lipid-binding</keyword>
<reference evidence="2" key="1">
    <citation type="submission" date="2022-02" db="EMBL/GenBank/DDBJ databases">
        <authorList>
            <person name="Leng L."/>
        </authorList>
    </citation>
    <scope>NUCLEOTIDE SEQUENCE</scope>
    <source>
        <strain evidence="2">JI</strain>
    </source>
</reference>
<evidence type="ECO:0000313" key="3">
    <source>
        <dbReference type="Proteomes" id="UP001154312"/>
    </source>
</evidence>
<evidence type="ECO:0000256" key="1">
    <source>
        <dbReference type="ARBA" id="ARBA00023121"/>
    </source>
</evidence>
<sequence length="286" mass="30724">MNKVHIVTDSTADLPLELVDEYGITVIPLKVIFSGYEPLLDGVDIDTVQFYRRLVENREMSATSQPTPAEFAAAYSKLSAEGGKIISIHLSSTLSGTCQSARMAKDMVPGVDIEVIDSKQASMGLGLVVLEAAAAARAGKSKAEILELINALLPKIQILFIVDSLDYLVRGGRIGKAQAFLGTILNIKPLLYLKEGIVNPYEKVRGKTRAIDRLVEIVEETAGKHKIKCSLVHGNDPAGVEQLRQKITAKLDCDEPVVTGLGAVIGTHVGPGVLGIIFYVYDNQAG</sequence>
<comment type="caution">
    <text evidence="2">The sequence shown here is derived from an EMBL/GenBank/DDBJ whole genome shotgun (WGS) entry which is preliminary data.</text>
</comment>
<dbReference type="Pfam" id="PF02645">
    <property type="entry name" value="DegV"/>
    <property type="match status" value="1"/>
</dbReference>
<protein>
    <submittedName>
        <fullName evidence="2">DegV family protein</fullName>
    </submittedName>
</protein>
<dbReference type="SUPFAM" id="SSF82549">
    <property type="entry name" value="DAK1/DegV-like"/>
    <property type="match status" value="1"/>
</dbReference>
<name>A0A9X4H4I5_9FIRM</name>
<dbReference type="GO" id="GO:0008289">
    <property type="term" value="F:lipid binding"/>
    <property type="evidence" value="ECO:0007669"/>
    <property type="project" value="UniProtKB-KW"/>
</dbReference>
<organism evidence="2 3">
    <name type="scientific">Pelotomaculum isophthalicicum JI</name>
    <dbReference type="NCBI Taxonomy" id="947010"/>
    <lineage>
        <taxon>Bacteria</taxon>
        <taxon>Bacillati</taxon>
        <taxon>Bacillota</taxon>
        <taxon>Clostridia</taxon>
        <taxon>Eubacteriales</taxon>
        <taxon>Desulfotomaculaceae</taxon>
        <taxon>Pelotomaculum</taxon>
    </lineage>
</organism>
<dbReference type="NCBIfam" id="TIGR00762">
    <property type="entry name" value="DegV"/>
    <property type="match status" value="1"/>
</dbReference>
<proteinExistence type="predicted"/>
<dbReference type="RefSeq" id="WP_277444163.1">
    <property type="nucleotide sequence ID" value="NZ_JAKOAV010000018.1"/>
</dbReference>
<dbReference type="PANTHER" id="PTHR33434:SF2">
    <property type="entry name" value="FATTY ACID-BINDING PROTEIN TM_1468"/>
    <property type="match status" value="1"/>
</dbReference>
<gene>
    <name evidence="2" type="ORF">L7E55_10490</name>
</gene>
<keyword evidence="3" id="KW-1185">Reference proteome</keyword>
<dbReference type="PROSITE" id="PS51482">
    <property type="entry name" value="DEGV"/>
    <property type="match status" value="1"/>
</dbReference>
<dbReference type="InterPro" id="IPR003797">
    <property type="entry name" value="DegV"/>
</dbReference>
<evidence type="ECO:0000313" key="2">
    <source>
        <dbReference type="EMBL" id="MDF9408778.1"/>
    </source>
</evidence>
<dbReference type="Gene3D" id="3.40.50.10170">
    <property type="match status" value="1"/>
</dbReference>
<dbReference type="InterPro" id="IPR050270">
    <property type="entry name" value="DegV_domain_contain"/>
</dbReference>